<dbReference type="Pfam" id="PF20041">
    <property type="entry name" value="DUF6443"/>
    <property type="match status" value="1"/>
</dbReference>
<dbReference type="NCBIfam" id="NF038128">
    <property type="entry name" value="choice_anch_J"/>
    <property type="match status" value="1"/>
</dbReference>
<dbReference type="InterPro" id="IPR045619">
    <property type="entry name" value="DUF6443"/>
</dbReference>
<dbReference type="SUPFAM" id="SSF49899">
    <property type="entry name" value="Concanavalin A-like lectins/glucanases"/>
    <property type="match status" value="1"/>
</dbReference>
<dbReference type="EMBL" id="JAKHSK010000046">
    <property type="protein sequence ID" value="MCL6220603.1"/>
    <property type="molecule type" value="Genomic_DNA"/>
</dbReference>
<comment type="caution">
    <text evidence="3">The sequence shown here is derived from an EMBL/GenBank/DDBJ whole genome shotgun (WGS) entry which is preliminary data.</text>
</comment>
<dbReference type="GO" id="GO:0004553">
    <property type="term" value="F:hydrolase activity, hydrolyzing O-glycosyl compounds"/>
    <property type="evidence" value="ECO:0007669"/>
    <property type="project" value="UniProtKB-ARBA"/>
</dbReference>
<evidence type="ECO:0000259" key="2">
    <source>
        <dbReference type="PROSITE" id="PS50060"/>
    </source>
</evidence>
<dbReference type="Gene3D" id="2.60.120.200">
    <property type="match status" value="1"/>
</dbReference>
<evidence type="ECO:0000313" key="4">
    <source>
        <dbReference type="Proteomes" id="UP001139521"/>
    </source>
</evidence>
<evidence type="ECO:0000256" key="1">
    <source>
        <dbReference type="SAM" id="MobiDB-lite"/>
    </source>
</evidence>
<accession>A0A9X1ZXX3</accession>
<dbReference type="PANTHER" id="PTHR23282">
    <property type="entry name" value="APICAL ENDOSOMAL GLYCOPROTEIN PRECURSOR"/>
    <property type="match status" value="1"/>
</dbReference>
<dbReference type="AlphaFoldDB" id="A0A9X1ZXX3"/>
<dbReference type="GO" id="GO:0005975">
    <property type="term" value="P:carbohydrate metabolic process"/>
    <property type="evidence" value="ECO:0007669"/>
    <property type="project" value="UniProtKB-ARBA"/>
</dbReference>
<dbReference type="InterPro" id="IPR000998">
    <property type="entry name" value="MAM_dom"/>
</dbReference>
<dbReference type="Proteomes" id="UP001139521">
    <property type="component" value="Unassembled WGS sequence"/>
</dbReference>
<dbReference type="Pfam" id="PF00629">
    <property type="entry name" value="MAM"/>
    <property type="match status" value="1"/>
</dbReference>
<gene>
    <name evidence="3" type="ORF">L1967_20105</name>
</gene>
<reference evidence="3" key="1">
    <citation type="submission" date="2022-01" db="EMBL/GenBank/DDBJ databases">
        <title>Genome sequencing of Zunongwangia sp. M21534 genome.</title>
        <authorList>
            <person name="Chen Y."/>
            <person name="Dong C."/>
            <person name="Shao Z."/>
        </authorList>
    </citation>
    <scope>NUCLEOTIDE SEQUENCE</scope>
    <source>
        <strain evidence="3">MCCC M21534</strain>
    </source>
</reference>
<feature type="domain" description="MAM" evidence="2">
    <location>
        <begin position="80"/>
        <end position="239"/>
    </location>
</feature>
<proteinExistence type="predicted"/>
<dbReference type="InterPro" id="IPR051560">
    <property type="entry name" value="MAM_domain-containing"/>
</dbReference>
<feature type="region of interest" description="Disordered" evidence="1">
    <location>
        <begin position="1"/>
        <end position="22"/>
    </location>
</feature>
<name>A0A9X1ZXX3_9FLAO</name>
<dbReference type="PANTHER" id="PTHR23282:SF101">
    <property type="entry name" value="MAM DOMAIN-CONTAINING PROTEIN"/>
    <property type="match status" value="1"/>
</dbReference>
<dbReference type="GO" id="GO:0016020">
    <property type="term" value="C:membrane"/>
    <property type="evidence" value="ECO:0007669"/>
    <property type="project" value="InterPro"/>
</dbReference>
<dbReference type="PROSITE" id="PS50060">
    <property type="entry name" value="MAM_2"/>
    <property type="match status" value="1"/>
</dbReference>
<dbReference type="CDD" id="cd06263">
    <property type="entry name" value="MAM"/>
    <property type="match status" value="1"/>
</dbReference>
<protein>
    <submittedName>
        <fullName evidence="3">DUF6443 domain-containing protein</fullName>
    </submittedName>
</protein>
<dbReference type="SMART" id="SM00137">
    <property type="entry name" value="MAM"/>
    <property type="match status" value="1"/>
</dbReference>
<dbReference type="InterPro" id="IPR013320">
    <property type="entry name" value="ConA-like_dom_sf"/>
</dbReference>
<sequence>MRSTKPAGYVANPNDCDDTDPNIGVGTYYYQDQDNDGFGDPNGRRRVCSRPSGYVSNSNDNCPSMYGLSNGCPVSVEAISSEDFESGLGGWQQISGDNMNWTRRSGSTPSYDTGPTNAAQGSYYIYLEATSNIDNRGLLISPFFNIPQNHDLHFNYHMYGDSMGNLKVEISTNGVKWFPLWSISGDQGNNWHKAIIDLSAYGGTNSYIRFNGLIGSTYRSDIAIDNIGFSKDPNGLSSESAASSVYTRSYRKAYSSPLNNNEITPDKATELITYFDGLGRPIQKIEIKQADGIHDIITHIGYDDYGRQDKTYLPYVETNGIPGSYRGNVSDETKAYYKLNYSADFSVSTNSTANAYSEMVFEASSLNRVIAEAAPGDNWKVSSGNTINKDYQSNASGEVRLYKVSLSSNFLPSLSSSGYYSPGELYKTVIKDENWSSGKLHTSEEFKDKQRRVVLKRTYGPSDKNMDGNLSSEELILAHDTYYVYDDFGNLTYVLPPKAEGVLGLNSSQNQDIIDGLCYQYRYDGRKRLVEKQLPGKGREYIVYNKLGQAVLTQDQNLNSLSRWLFTKYDAFGRVAYTGYRNMGYDRSYLQGQVDDGVYASEYVSRSGKNNYDGIDVYYTSLSIPTSITKLFTVNYYDDYNYSPSLSLPSSSQGQTIIKNGNGIKGLATGSLIRVLGTDHWIERINGYDTKGRLIYAKEKNPYLGTVQTTEHLLDHFTGEILKTKTTSEKNGSGTIVLEDYYTYDFYGRLLTHNQCIGGDCNGVSDGVNLEYNSEITQATSVVASNSITLKPGFHALASSGGNFHGSISATGKGELIVENSYHALGQLISKKVGNTQEKALQHIDYSYNIRGWLTGINDIGSLDKLFNFKIAYDDPTSDGDPLYNGNISQTQWRTDNTDSSTKTYTYDYDGLNRIRSGRITSSNNQYNDRYNLSGVQYDKNRNITRLVRKGSH</sequence>
<dbReference type="RefSeq" id="WP_249603308.1">
    <property type="nucleotide sequence ID" value="NZ_JAKHSK010000046.1"/>
</dbReference>
<dbReference type="Gene3D" id="2.180.10.10">
    <property type="entry name" value="RHS repeat-associated core"/>
    <property type="match status" value="1"/>
</dbReference>
<evidence type="ECO:0000313" key="3">
    <source>
        <dbReference type="EMBL" id="MCL6220603.1"/>
    </source>
</evidence>
<keyword evidence="4" id="KW-1185">Reference proteome</keyword>
<organism evidence="3 4">
    <name type="scientific">Zunongwangia pacifica</name>
    <dbReference type="NCBI Taxonomy" id="2911062"/>
    <lineage>
        <taxon>Bacteria</taxon>
        <taxon>Pseudomonadati</taxon>
        <taxon>Bacteroidota</taxon>
        <taxon>Flavobacteriia</taxon>
        <taxon>Flavobacteriales</taxon>
        <taxon>Flavobacteriaceae</taxon>
        <taxon>Zunongwangia</taxon>
    </lineage>
</organism>
<dbReference type="InterPro" id="IPR018247">
    <property type="entry name" value="EF_Hand_1_Ca_BS"/>
</dbReference>
<dbReference type="PROSITE" id="PS00018">
    <property type="entry name" value="EF_HAND_1"/>
    <property type="match status" value="1"/>
</dbReference>